<dbReference type="EMBL" id="DYTV01000102">
    <property type="protein sequence ID" value="HJH11600.1"/>
    <property type="molecule type" value="Genomic_DNA"/>
</dbReference>
<dbReference type="Proteomes" id="UP000700212">
    <property type="component" value="Unassembled WGS sequence"/>
</dbReference>
<accession>A0A921T537</accession>
<organism evidence="1 2">
    <name type="scientific">Metalysinibacillus jejuensis</name>
    <dbReference type="NCBI Taxonomy" id="914327"/>
    <lineage>
        <taxon>Bacteria</taxon>
        <taxon>Bacillati</taxon>
        <taxon>Bacillota</taxon>
        <taxon>Bacilli</taxon>
        <taxon>Bacillales</taxon>
        <taxon>Caryophanaceae</taxon>
        <taxon>Metalysinibacillus</taxon>
    </lineage>
</organism>
<evidence type="ECO:0000313" key="1">
    <source>
        <dbReference type="EMBL" id="HJH11600.1"/>
    </source>
</evidence>
<reference evidence="1" key="1">
    <citation type="journal article" date="2021" name="PeerJ">
        <title>Extensive microbial diversity within the chicken gut microbiome revealed by metagenomics and culture.</title>
        <authorList>
            <person name="Gilroy R."/>
            <person name="Ravi A."/>
            <person name="Getino M."/>
            <person name="Pursley I."/>
            <person name="Horton D.L."/>
            <person name="Alikhan N.F."/>
            <person name="Baker D."/>
            <person name="Gharbi K."/>
            <person name="Hall N."/>
            <person name="Watson M."/>
            <person name="Adriaenssens E.M."/>
            <person name="Foster-Nyarko E."/>
            <person name="Jarju S."/>
            <person name="Secka A."/>
            <person name="Antonio M."/>
            <person name="Oren A."/>
            <person name="Chaudhuri R.R."/>
            <person name="La Ragione R."/>
            <person name="Hildebrand F."/>
            <person name="Pallen M.J."/>
        </authorList>
    </citation>
    <scope>NUCLEOTIDE SEQUENCE</scope>
    <source>
        <strain evidence="1">CHK160-4876</strain>
    </source>
</reference>
<name>A0A921T537_9BACL</name>
<reference evidence="1" key="2">
    <citation type="submission" date="2021-09" db="EMBL/GenBank/DDBJ databases">
        <authorList>
            <person name="Gilroy R."/>
        </authorList>
    </citation>
    <scope>NUCLEOTIDE SEQUENCE</scope>
    <source>
        <strain evidence="1">CHK160-4876</strain>
    </source>
</reference>
<comment type="caution">
    <text evidence="1">The sequence shown here is derived from an EMBL/GenBank/DDBJ whole genome shotgun (WGS) entry which is preliminary data.</text>
</comment>
<dbReference type="AlphaFoldDB" id="A0A921T537"/>
<sequence length="222" mass="25023">MATTLAHTVIAEISQGDYGVIVSNEQDNEAFAQRFLPAFTTDEQLASPFCSPYVAIIMRDIWLIYYYGRDQVIVNQKNTMIHSVRYALLQAITSDSAIENLEKACKNEADRAFIYAAITVHHLMHWLKAYVLQVDHLDEDYQLVQSIKMQKYHEVYEELASAITPLPRHWVVAQANVVKAIHQSLAQEEKLFSSVMKDVATYCASVPVGATVAMTASLVHTK</sequence>
<evidence type="ECO:0000313" key="2">
    <source>
        <dbReference type="Proteomes" id="UP000700212"/>
    </source>
</evidence>
<gene>
    <name evidence="1" type="ORF">K8V30_07975</name>
</gene>
<protein>
    <submittedName>
        <fullName evidence="1">Uncharacterized protein</fullName>
    </submittedName>
</protein>
<proteinExistence type="predicted"/>